<dbReference type="CDD" id="cd15831">
    <property type="entry name" value="BTAD"/>
    <property type="match status" value="1"/>
</dbReference>
<dbReference type="Gene3D" id="3.40.50.300">
    <property type="entry name" value="P-loop containing nucleotide triphosphate hydrolases"/>
    <property type="match status" value="1"/>
</dbReference>
<dbReference type="STRING" id="211114.SAMN04489726_6776"/>
<dbReference type="Gene3D" id="1.25.40.10">
    <property type="entry name" value="Tetratricopeptide repeat domain"/>
    <property type="match status" value="2"/>
</dbReference>
<feature type="domain" description="OmpR/PhoB-type" evidence="5">
    <location>
        <begin position="17"/>
        <end position="87"/>
    </location>
</feature>
<dbReference type="SMART" id="SM00862">
    <property type="entry name" value="Trans_reg_C"/>
    <property type="match status" value="1"/>
</dbReference>
<dbReference type="SUPFAM" id="SSF48452">
    <property type="entry name" value="TPR-like"/>
    <property type="match status" value="3"/>
</dbReference>
<comment type="similarity">
    <text evidence="1">Belongs to the AfsR/DnrI/RedD regulatory family.</text>
</comment>
<dbReference type="SUPFAM" id="SSF52540">
    <property type="entry name" value="P-loop containing nucleoside triphosphate hydrolases"/>
    <property type="match status" value="1"/>
</dbReference>
<dbReference type="GO" id="GO:0006355">
    <property type="term" value="P:regulation of DNA-templated transcription"/>
    <property type="evidence" value="ECO:0007669"/>
    <property type="project" value="InterPro"/>
</dbReference>
<feature type="domain" description="Bacterial transcriptional activator" evidence="6">
    <location>
        <begin position="94"/>
        <end position="234"/>
    </location>
</feature>
<dbReference type="eggNOG" id="COG2909">
    <property type="taxonomic scope" value="Bacteria"/>
</dbReference>
<evidence type="ECO:0000259" key="5">
    <source>
        <dbReference type="SMART" id="SM00862"/>
    </source>
</evidence>
<dbReference type="EMBL" id="LT629701">
    <property type="protein sequence ID" value="SDN47599.1"/>
    <property type="molecule type" value="Genomic_DNA"/>
</dbReference>
<gene>
    <name evidence="7" type="ORF">SAMN04489726_6776</name>
</gene>
<dbReference type="InterPro" id="IPR011990">
    <property type="entry name" value="TPR-like_helical_dom_sf"/>
</dbReference>
<proteinExistence type="inferred from homology"/>
<dbReference type="InterPro" id="IPR005158">
    <property type="entry name" value="BTAD"/>
</dbReference>
<dbReference type="PANTHER" id="PTHR35807">
    <property type="entry name" value="TRANSCRIPTIONAL REGULATOR REDD-RELATED"/>
    <property type="match status" value="1"/>
</dbReference>
<dbReference type="AlphaFoldDB" id="A0A1H0BPK3"/>
<accession>A0A1H0BPK3</accession>
<dbReference type="InterPro" id="IPR036388">
    <property type="entry name" value="WH-like_DNA-bd_sf"/>
</dbReference>
<dbReference type="InterPro" id="IPR027417">
    <property type="entry name" value="P-loop_NTPase"/>
</dbReference>
<reference evidence="7 8" key="1">
    <citation type="submission" date="2016-10" db="EMBL/GenBank/DDBJ databases">
        <authorList>
            <person name="de Groot N.N."/>
        </authorList>
    </citation>
    <scope>NUCLEOTIDE SEQUENCE [LARGE SCALE GENOMIC DNA]</scope>
    <source>
        <strain evidence="7 8">DSM 44149</strain>
    </source>
</reference>
<keyword evidence="4" id="KW-0804">Transcription</keyword>
<sequence>MAVRFRLFGGVEARVDDQLVDVGHARRQCVLVSLLVEANRPVSAEQLIERVWGDCPPTSARNALHGYLARLRTAGLEINRSPGGYVLVADERSVDLHRFRQLLAQARSAEDERALALYDQALELWHGEPFAGLDTAWLTTVRTTLEAERAAAELDHTDVRLRCGQHADLVLPLTARAEQHPLDERLAGQLMLALYRCGRQAEALTRYEYVRNCLAEELGTDPGPALRRLHQQILREDPALALTAPRSDLPGDVADFTGRADEIQRLLDTSSGTTVVISAIDGMAGIGKTTLALRAAHQLADRYPDGQLFLDLHGYTEGRQPMEPAAALGSLLCAVGVSVEQIPDSVEERASRWRAELAQRKVLVVLDNAATAAQVRPLLPGTAGSLTLVTSRRRLADLDTACSISLELLPRADAIALLTRIIGRQRADAEPVAIEEVAQLCGYLPLALRIAAARLRSRPAWSVAHLAERLRDERRRLSELTVGDRSVAAAFSLSYHDLPPEQRRLFRLLGLVPGPHWDAYLAGALTGTPFTEAEEGLEQLLDVHLLTQPAPGRYQLHDLLREHARTVAFAEETEAERAAATDRVLGYYCTAGTSAAQMGVPIEGVTDRPFRTDEITTGLPEFASYERGTSWLKTERPNLSAAQKLVPDGPEAEPVRLQMLMLLAFAQCLDGQGAEGVESTRRLLAMIPGEDGMRRMIAAMLCATVERMFGSPGRAKSLLLGELHRLPDNSSAEAAALHLRLAVEHLTTGDAAGSGLMLDQLDGMELDAAMRFALAVLRAMSAYLGGDIPKARDWLDIADERLTKMSAQEHALWIEALSWLCWTEVLAGRVERGLARLDYTAELARTCMQNYVIEHHVTATVYSEKAFALGRMGHLAEAAALATEAVERARLVGLPETMSMALSAHSLVLSWLGDHDNALRLGIEAARSAEARRDWRAIMARCGPGLAMVYAGDVDAGRDSVRNACEDYEFVARDETEMLVLLEALAYAEAARGRPEEAAEWAERAERVRHPAHETNAAMACLIRAHALTLADPDRSAELALNAAETFHTNGFRLEEGRARLRAGVSLSNVGQHDRALTELTASAKLFTACGARALRDHAITARGELPQHVRKAR</sequence>
<evidence type="ECO:0000256" key="3">
    <source>
        <dbReference type="ARBA" id="ARBA00023125"/>
    </source>
</evidence>
<keyword evidence="3 7" id="KW-0238">DNA-binding</keyword>
<name>A0A1H0BPK3_ALLAB</name>
<dbReference type="InterPro" id="IPR051677">
    <property type="entry name" value="AfsR-DnrI-RedD_regulator"/>
</dbReference>
<dbReference type="Proteomes" id="UP000183376">
    <property type="component" value="Chromosome I"/>
</dbReference>
<dbReference type="SMART" id="SM01043">
    <property type="entry name" value="BTAD"/>
    <property type="match status" value="1"/>
</dbReference>
<dbReference type="Gene3D" id="1.10.10.10">
    <property type="entry name" value="Winged helix-like DNA-binding domain superfamily/Winged helix DNA-binding domain"/>
    <property type="match status" value="1"/>
</dbReference>
<dbReference type="InterPro" id="IPR016032">
    <property type="entry name" value="Sig_transdc_resp-reg_C-effctor"/>
</dbReference>
<dbReference type="PANTHER" id="PTHR35807:SF1">
    <property type="entry name" value="TRANSCRIPTIONAL REGULATOR REDD"/>
    <property type="match status" value="1"/>
</dbReference>
<evidence type="ECO:0000256" key="2">
    <source>
        <dbReference type="ARBA" id="ARBA00023015"/>
    </source>
</evidence>
<evidence type="ECO:0000256" key="1">
    <source>
        <dbReference type="ARBA" id="ARBA00005820"/>
    </source>
</evidence>
<evidence type="ECO:0000256" key="4">
    <source>
        <dbReference type="ARBA" id="ARBA00023163"/>
    </source>
</evidence>
<evidence type="ECO:0000313" key="7">
    <source>
        <dbReference type="EMBL" id="SDN47599.1"/>
    </source>
</evidence>
<dbReference type="InterPro" id="IPR001867">
    <property type="entry name" value="OmpR/PhoB-type_DNA-bd"/>
</dbReference>
<dbReference type="GO" id="GO:0000160">
    <property type="term" value="P:phosphorelay signal transduction system"/>
    <property type="evidence" value="ECO:0007669"/>
    <property type="project" value="InterPro"/>
</dbReference>
<dbReference type="Pfam" id="PF03704">
    <property type="entry name" value="BTAD"/>
    <property type="match status" value="1"/>
</dbReference>
<keyword evidence="2" id="KW-0805">Transcription regulation</keyword>
<organism evidence="7 8">
    <name type="scientific">Allokutzneria albata</name>
    <name type="common">Kibdelosporangium albatum</name>
    <dbReference type="NCBI Taxonomy" id="211114"/>
    <lineage>
        <taxon>Bacteria</taxon>
        <taxon>Bacillati</taxon>
        <taxon>Actinomycetota</taxon>
        <taxon>Actinomycetes</taxon>
        <taxon>Pseudonocardiales</taxon>
        <taxon>Pseudonocardiaceae</taxon>
        <taxon>Allokutzneria</taxon>
    </lineage>
</organism>
<protein>
    <submittedName>
        <fullName evidence="7">DNA-binding transcriptional activator of the SARP family</fullName>
    </submittedName>
</protein>
<keyword evidence="8" id="KW-1185">Reference proteome</keyword>
<evidence type="ECO:0000313" key="8">
    <source>
        <dbReference type="Proteomes" id="UP000183376"/>
    </source>
</evidence>
<evidence type="ECO:0000259" key="6">
    <source>
        <dbReference type="SMART" id="SM01043"/>
    </source>
</evidence>
<dbReference type="SUPFAM" id="SSF46894">
    <property type="entry name" value="C-terminal effector domain of the bipartite response regulators"/>
    <property type="match status" value="1"/>
</dbReference>
<dbReference type="eggNOG" id="COG3629">
    <property type="taxonomic scope" value="Bacteria"/>
</dbReference>
<dbReference type="eggNOG" id="COG3903">
    <property type="taxonomic scope" value="Bacteria"/>
</dbReference>
<dbReference type="PRINTS" id="PR00364">
    <property type="entry name" value="DISEASERSIST"/>
</dbReference>
<dbReference type="GO" id="GO:0043531">
    <property type="term" value="F:ADP binding"/>
    <property type="evidence" value="ECO:0007669"/>
    <property type="project" value="InterPro"/>
</dbReference>
<dbReference type="GO" id="GO:0003677">
    <property type="term" value="F:DNA binding"/>
    <property type="evidence" value="ECO:0007669"/>
    <property type="project" value="UniProtKB-KW"/>
</dbReference>